<name>A0A1W0W991_HYPEX</name>
<dbReference type="InterPro" id="IPR011993">
    <property type="entry name" value="PH-like_dom_sf"/>
</dbReference>
<evidence type="ECO:0000256" key="1">
    <source>
        <dbReference type="SAM" id="MobiDB-lite"/>
    </source>
</evidence>
<feature type="compositionally biased region" description="Acidic residues" evidence="1">
    <location>
        <begin position="353"/>
        <end position="364"/>
    </location>
</feature>
<feature type="region of interest" description="Disordered" evidence="1">
    <location>
        <begin position="441"/>
        <end position="476"/>
    </location>
</feature>
<feature type="domain" description="RanBD1" evidence="2">
    <location>
        <begin position="390"/>
        <end position="501"/>
    </location>
</feature>
<protein>
    <recommendedName>
        <fullName evidence="2">RanBD1 domain-containing protein</fullName>
    </recommendedName>
</protein>
<evidence type="ECO:0000313" key="4">
    <source>
        <dbReference type="Proteomes" id="UP000192578"/>
    </source>
</evidence>
<accession>A0A1W0W991</accession>
<dbReference type="Gene3D" id="2.30.29.30">
    <property type="entry name" value="Pleckstrin-homology domain (PH domain)/Phosphotyrosine-binding domain (PTB)"/>
    <property type="match status" value="1"/>
</dbReference>
<dbReference type="Pfam" id="PF00638">
    <property type="entry name" value="Ran_BP1"/>
    <property type="match status" value="1"/>
</dbReference>
<gene>
    <name evidence="3" type="ORF">BV898_13964</name>
</gene>
<evidence type="ECO:0000259" key="2">
    <source>
        <dbReference type="Pfam" id="PF00638"/>
    </source>
</evidence>
<dbReference type="OrthoDB" id="10062131at2759"/>
<proteinExistence type="predicted"/>
<comment type="caution">
    <text evidence="3">The sequence shown here is derived from an EMBL/GenBank/DDBJ whole genome shotgun (WGS) entry which is preliminary data.</text>
</comment>
<dbReference type="EMBL" id="MTYJ01000162">
    <property type="protein sequence ID" value="OQV11769.1"/>
    <property type="molecule type" value="Genomic_DNA"/>
</dbReference>
<feature type="region of interest" description="Disordered" evidence="1">
    <location>
        <begin position="92"/>
        <end position="205"/>
    </location>
</feature>
<dbReference type="AlphaFoldDB" id="A0A1W0W991"/>
<feature type="region of interest" description="Disordered" evidence="1">
    <location>
        <begin position="346"/>
        <end position="374"/>
    </location>
</feature>
<evidence type="ECO:0000313" key="3">
    <source>
        <dbReference type="EMBL" id="OQV11769.1"/>
    </source>
</evidence>
<dbReference type="InterPro" id="IPR000156">
    <property type="entry name" value="Ran_bind_dom"/>
</dbReference>
<organism evidence="3 4">
    <name type="scientific">Hypsibius exemplaris</name>
    <name type="common">Freshwater tardigrade</name>
    <dbReference type="NCBI Taxonomy" id="2072580"/>
    <lineage>
        <taxon>Eukaryota</taxon>
        <taxon>Metazoa</taxon>
        <taxon>Ecdysozoa</taxon>
        <taxon>Tardigrada</taxon>
        <taxon>Eutardigrada</taxon>
        <taxon>Parachela</taxon>
        <taxon>Hypsibioidea</taxon>
        <taxon>Hypsibiidae</taxon>
        <taxon>Hypsibius</taxon>
    </lineage>
</organism>
<sequence length="504" mass="53424">MSTVSVRERSSEVKVKFVDFGDFPETGQESVTGFFKEIGNLNATFAKRFSQFVSLHPSTPLGEMMEEYIRYQQELEDKYGVRLHARVVRTVREESVSKSVPTGSHASTPPATADNFARLDFPRLTSNRDTASPRSTASEEVRDSPKKRKADILEEPSKIPQFVTAARKEVPPPNEKAVEKRSEATESALGRNGQSSSSSIPSGFFNLNTTKATEVTAPAAKPAEDATKKSVFAGFGSLPAAASTSASASVQNSFANSSSLNFNSFFGSSSGNSSFGNASLDTSKAAGTFPSFTSDPKPDSSAAKPAASPSSFPASTSFFSSFNSSAVAPVSLGGFSFAGMGAPKLPTVKPADADDNEDGDDGGEADVIPIVPPEEQDVAEADAIVSRKCVVYYMDNGAFTKRGVGMAHVKLLEGSNEAVQLLIRASTSLGAILLNTRISKGMKPTRNSQPGAGGKSQESVGFISPATPPFKGADPAKPYSWTLKFKDAKEADDFYKGIEDNIKK</sequence>
<dbReference type="SUPFAM" id="SSF50729">
    <property type="entry name" value="PH domain-like"/>
    <property type="match status" value="1"/>
</dbReference>
<keyword evidence="4" id="KW-1185">Reference proteome</keyword>
<feature type="compositionally biased region" description="Basic and acidic residues" evidence="1">
    <location>
        <begin position="137"/>
        <end position="157"/>
    </location>
</feature>
<feature type="compositionally biased region" description="Polar residues" evidence="1">
    <location>
        <begin position="124"/>
        <end position="136"/>
    </location>
</feature>
<dbReference type="Proteomes" id="UP000192578">
    <property type="component" value="Unassembled WGS sequence"/>
</dbReference>
<reference evidence="4" key="1">
    <citation type="submission" date="2017-01" db="EMBL/GenBank/DDBJ databases">
        <title>Comparative genomics of anhydrobiosis in the tardigrade Hypsibius dujardini.</title>
        <authorList>
            <person name="Yoshida Y."/>
            <person name="Koutsovoulos G."/>
            <person name="Laetsch D."/>
            <person name="Stevens L."/>
            <person name="Kumar S."/>
            <person name="Horikawa D."/>
            <person name="Ishino K."/>
            <person name="Komine S."/>
            <person name="Tomita M."/>
            <person name="Blaxter M."/>
            <person name="Arakawa K."/>
        </authorList>
    </citation>
    <scope>NUCLEOTIDE SEQUENCE [LARGE SCALE GENOMIC DNA]</scope>
    <source>
        <strain evidence="4">Z151</strain>
    </source>
</reference>
<feature type="compositionally biased region" description="Polar residues" evidence="1">
    <location>
        <begin position="101"/>
        <end position="110"/>
    </location>
</feature>
<feature type="compositionally biased region" description="Basic and acidic residues" evidence="1">
    <location>
        <begin position="166"/>
        <end position="184"/>
    </location>
</feature>